<evidence type="ECO:0000313" key="2">
    <source>
        <dbReference type="EMBL" id="OIQ51876.1"/>
    </source>
</evidence>
<evidence type="ECO:0000313" key="3">
    <source>
        <dbReference type="Proteomes" id="UP000181901"/>
    </source>
</evidence>
<dbReference type="AlphaFoldDB" id="A0A1J5N172"/>
<comment type="caution">
    <text evidence="2">The sequence shown here is derived from an EMBL/GenBank/DDBJ whole genome shotgun (WGS) entry which is preliminary data.</text>
</comment>
<accession>A0A1J5N172</accession>
<reference evidence="2 3" key="1">
    <citation type="submission" date="2015-09" db="EMBL/GenBank/DDBJ databases">
        <title>Genome of Desulfovibrio dechloracetivorans BerOc1, a mercury methylating strain isolated from highly hydrocarbons and metals contaminated coastal sediments.</title>
        <authorList>
            <person name="Goni Urriza M."/>
            <person name="Gassie C."/>
            <person name="Bouchez O."/>
            <person name="Klopp C."/>
            <person name="Ranchou-Peyruse A."/>
            <person name="Remy G."/>
        </authorList>
    </citation>
    <scope>NUCLEOTIDE SEQUENCE [LARGE SCALE GENOMIC DNA]</scope>
    <source>
        <strain evidence="2 3">BerOc1</strain>
    </source>
</reference>
<dbReference type="Proteomes" id="UP000181901">
    <property type="component" value="Unassembled WGS sequence"/>
</dbReference>
<protein>
    <submittedName>
        <fullName evidence="2">Uncharacterized protein</fullName>
    </submittedName>
</protein>
<name>A0A1J5N172_9BACT</name>
<feature type="region of interest" description="Disordered" evidence="1">
    <location>
        <begin position="1"/>
        <end position="56"/>
    </location>
</feature>
<proteinExistence type="predicted"/>
<dbReference type="EMBL" id="LKAQ01000001">
    <property type="protein sequence ID" value="OIQ51876.1"/>
    <property type="molecule type" value="Genomic_DNA"/>
</dbReference>
<feature type="compositionally biased region" description="Basic and acidic residues" evidence="1">
    <location>
        <begin position="28"/>
        <end position="56"/>
    </location>
</feature>
<keyword evidence="3" id="KW-1185">Reference proteome</keyword>
<dbReference type="RefSeq" id="WP_165610763.1">
    <property type="nucleotide sequence ID" value="NZ_LKAQ01000001.1"/>
</dbReference>
<organism evidence="2 3">
    <name type="scientific">Pseudodesulfovibrio hydrargyri</name>
    <dbReference type="NCBI Taxonomy" id="2125990"/>
    <lineage>
        <taxon>Bacteria</taxon>
        <taxon>Pseudomonadati</taxon>
        <taxon>Thermodesulfobacteriota</taxon>
        <taxon>Desulfovibrionia</taxon>
        <taxon>Desulfovibrionales</taxon>
        <taxon>Desulfovibrionaceae</taxon>
    </lineage>
</organism>
<evidence type="ECO:0000256" key="1">
    <source>
        <dbReference type="SAM" id="MobiDB-lite"/>
    </source>
</evidence>
<sequence length="56" mass="6785">MEHAYFENVESHEEAKKNENIYTPYPGADEKYDDGSDWRLYNPDKYRDPNWSPDKE</sequence>
<feature type="compositionally biased region" description="Basic and acidic residues" evidence="1">
    <location>
        <begin position="1"/>
        <end position="19"/>
    </location>
</feature>
<gene>
    <name evidence="2" type="ORF">BerOc1_00340</name>
</gene>